<proteinExistence type="predicted"/>
<sequence length="175" mass="20122">MCYIYQEIQHCRCSAASVKACHHFVEIIEDDVVIEFDHLHEVPGKGWEASREIASNGWFNRHERHLPTCSDWISEPVIEDCQARKDDPTIPRGFACPNWDGKIDDKRRAHSLCKTCKKNPPCRAEDPGLGVEMFDDKGYKDGYMSKKKGEKRFGKIDVDLYVKKRERGDSSCTLS</sequence>
<reference evidence="3" key="1">
    <citation type="submission" date="2010-05" db="EMBL/GenBank/DDBJ databases">
        <title>The genome sequence of Magnaporthe poae strain ATCC 64411.</title>
        <authorList>
            <person name="Ma L.-J."/>
            <person name="Dead R."/>
            <person name="Young S."/>
            <person name="Zeng Q."/>
            <person name="Koehrsen M."/>
            <person name="Alvarado L."/>
            <person name="Berlin A."/>
            <person name="Chapman S.B."/>
            <person name="Chen Z."/>
            <person name="Freedman E."/>
            <person name="Gellesch M."/>
            <person name="Goldberg J."/>
            <person name="Griggs A."/>
            <person name="Gujja S."/>
            <person name="Heilman E.R."/>
            <person name="Heiman D."/>
            <person name="Hepburn T."/>
            <person name="Howarth C."/>
            <person name="Jen D."/>
            <person name="Larson L."/>
            <person name="Mehta T."/>
            <person name="Neiman D."/>
            <person name="Pearson M."/>
            <person name="Roberts A."/>
            <person name="Saif S."/>
            <person name="Shea T."/>
            <person name="Shenoy N."/>
            <person name="Sisk P."/>
            <person name="Stolte C."/>
            <person name="Sykes S."/>
            <person name="Walk T."/>
            <person name="White J."/>
            <person name="Yandava C."/>
            <person name="Haas B."/>
            <person name="Nusbaum C."/>
            <person name="Birren B."/>
        </authorList>
    </citation>
    <scope>NUCLEOTIDE SEQUENCE [LARGE SCALE GENOMIC DNA]</scope>
    <source>
        <strain evidence="3">ATCC 64411 / 73-15</strain>
    </source>
</reference>
<dbReference type="VEuPathDB" id="FungiDB:MAPG_04819"/>
<reference evidence="2" key="4">
    <citation type="journal article" date="2015" name="G3 (Bethesda)">
        <title>Genome sequences of three phytopathogenic species of the Magnaporthaceae family of fungi.</title>
        <authorList>
            <person name="Okagaki L.H."/>
            <person name="Nunes C.C."/>
            <person name="Sailsbery J."/>
            <person name="Clay B."/>
            <person name="Brown D."/>
            <person name="John T."/>
            <person name="Oh Y."/>
            <person name="Young N."/>
            <person name="Fitzgerald M."/>
            <person name="Haas B.J."/>
            <person name="Zeng Q."/>
            <person name="Young S."/>
            <person name="Adiconis X."/>
            <person name="Fan L."/>
            <person name="Levin J.Z."/>
            <person name="Mitchell T.K."/>
            <person name="Okubara P.A."/>
            <person name="Farman M.L."/>
            <person name="Kohn L.M."/>
            <person name="Birren B."/>
            <person name="Ma L.-J."/>
            <person name="Dean R.A."/>
        </authorList>
    </citation>
    <scope>NUCLEOTIDE SEQUENCE</scope>
    <source>
        <strain evidence="2">ATCC 64411 / 73-15</strain>
    </source>
</reference>
<gene>
    <name evidence="1" type="ORF">MAPG_04819</name>
</gene>
<organism evidence="2 3">
    <name type="scientific">Magnaporthiopsis poae (strain ATCC 64411 / 73-15)</name>
    <name type="common">Kentucky bluegrass fungus</name>
    <name type="synonym">Magnaporthe poae</name>
    <dbReference type="NCBI Taxonomy" id="644358"/>
    <lineage>
        <taxon>Eukaryota</taxon>
        <taxon>Fungi</taxon>
        <taxon>Dikarya</taxon>
        <taxon>Ascomycota</taxon>
        <taxon>Pezizomycotina</taxon>
        <taxon>Sordariomycetes</taxon>
        <taxon>Sordariomycetidae</taxon>
        <taxon>Magnaporthales</taxon>
        <taxon>Magnaporthaceae</taxon>
        <taxon>Magnaporthiopsis</taxon>
    </lineage>
</organism>
<dbReference type="EMBL" id="ADBL01001128">
    <property type="status" value="NOT_ANNOTATED_CDS"/>
    <property type="molecule type" value="Genomic_DNA"/>
</dbReference>
<reference evidence="2" key="5">
    <citation type="submission" date="2015-06" db="UniProtKB">
        <authorList>
            <consortium name="EnsemblFungi"/>
        </authorList>
    </citation>
    <scope>IDENTIFICATION</scope>
    <source>
        <strain evidence="2">ATCC 64411</strain>
    </source>
</reference>
<keyword evidence="3" id="KW-1185">Reference proteome</keyword>
<protein>
    <submittedName>
        <fullName evidence="1 2">Uncharacterized protein</fullName>
    </submittedName>
</protein>
<evidence type="ECO:0000313" key="2">
    <source>
        <dbReference type="EnsemblFungi" id="MAPG_04819T0"/>
    </source>
</evidence>
<name>A0A0C4DXR2_MAGP6</name>
<dbReference type="EMBL" id="GL876969">
    <property type="protein sequence ID" value="KLU85799.1"/>
    <property type="molecule type" value="Genomic_DNA"/>
</dbReference>
<accession>A0A0C4DXR2</accession>
<evidence type="ECO:0000313" key="3">
    <source>
        <dbReference type="Proteomes" id="UP000011715"/>
    </source>
</evidence>
<dbReference type="AlphaFoldDB" id="A0A0C4DXR2"/>
<dbReference type="Proteomes" id="UP000011715">
    <property type="component" value="Unassembled WGS sequence"/>
</dbReference>
<dbReference type="EnsemblFungi" id="MAPG_04819T0">
    <property type="protein sequence ID" value="MAPG_04819T0"/>
    <property type="gene ID" value="MAPG_04819"/>
</dbReference>
<evidence type="ECO:0000313" key="1">
    <source>
        <dbReference type="EMBL" id="KLU85799.1"/>
    </source>
</evidence>
<reference evidence="1" key="3">
    <citation type="submission" date="2011-03" db="EMBL/GenBank/DDBJ databases">
        <title>Annotation of Magnaporthe poae ATCC 64411.</title>
        <authorList>
            <person name="Ma L.-J."/>
            <person name="Dead R."/>
            <person name="Young S.K."/>
            <person name="Zeng Q."/>
            <person name="Gargeya S."/>
            <person name="Fitzgerald M."/>
            <person name="Haas B."/>
            <person name="Abouelleil A."/>
            <person name="Alvarado L."/>
            <person name="Arachchi H.M."/>
            <person name="Berlin A."/>
            <person name="Brown A."/>
            <person name="Chapman S.B."/>
            <person name="Chen Z."/>
            <person name="Dunbar C."/>
            <person name="Freedman E."/>
            <person name="Gearin G."/>
            <person name="Gellesch M."/>
            <person name="Goldberg J."/>
            <person name="Griggs A."/>
            <person name="Gujja S."/>
            <person name="Heiman D."/>
            <person name="Howarth C."/>
            <person name="Larson L."/>
            <person name="Lui A."/>
            <person name="MacDonald P.J.P."/>
            <person name="Mehta T."/>
            <person name="Montmayeur A."/>
            <person name="Murphy C."/>
            <person name="Neiman D."/>
            <person name="Pearson M."/>
            <person name="Priest M."/>
            <person name="Roberts A."/>
            <person name="Saif S."/>
            <person name="Shea T."/>
            <person name="Shenoy N."/>
            <person name="Sisk P."/>
            <person name="Stolte C."/>
            <person name="Sykes S."/>
            <person name="Yandava C."/>
            <person name="Wortman J."/>
            <person name="Nusbaum C."/>
            <person name="Birren B."/>
        </authorList>
    </citation>
    <scope>NUCLEOTIDE SEQUENCE</scope>
    <source>
        <strain evidence="1">ATCC 64411</strain>
    </source>
</reference>
<reference evidence="1" key="2">
    <citation type="submission" date="2010-05" db="EMBL/GenBank/DDBJ databases">
        <title>The Genome Sequence of Magnaporthe poae strain ATCC 64411.</title>
        <authorList>
            <consortium name="The Broad Institute Genome Sequencing Platform"/>
            <consortium name="Broad Institute Genome Sequencing Center for Infectious Disease"/>
            <person name="Ma L.-J."/>
            <person name="Dead R."/>
            <person name="Young S."/>
            <person name="Zeng Q."/>
            <person name="Koehrsen M."/>
            <person name="Alvarado L."/>
            <person name="Berlin A."/>
            <person name="Chapman S.B."/>
            <person name="Chen Z."/>
            <person name="Freedman E."/>
            <person name="Gellesch M."/>
            <person name="Goldberg J."/>
            <person name="Griggs A."/>
            <person name="Gujja S."/>
            <person name="Heilman E.R."/>
            <person name="Heiman D."/>
            <person name="Hepburn T."/>
            <person name="Howarth C."/>
            <person name="Jen D."/>
            <person name="Larson L."/>
            <person name="Mehta T."/>
            <person name="Neiman D."/>
            <person name="Pearson M."/>
            <person name="Roberts A."/>
            <person name="Saif S."/>
            <person name="Shea T."/>
            <person name="Shenoy N."/>
            <person name="Sisk P."/>
            <person name="Stolte C."/>
            <person name="Sykes S."/>
            <person name="Walk T."/>
            <person name="White J."/>
            <person name="Yandava C."/>
            <person name="Haas B."/>
            <person name="Nusbaum C."/>
            <person name="Birren B."/>
        </authorList>
    </citation>
    <scope>NUCLEOTIDE SEQUENCE</scope>
    <source>
        <strain evidence="1">ATCC 64411</strain>
    </source>
</reference>